<gene>
    <name evidence="1" type="ORF">ACFQV2_13585</name>
</gene>
<accession>A0ABW2TNM2</accession>
<name>A0ABW2TNM2_9PSEU</name>
<proteinExistence type="predicted"/>
<evidence type="ECO:0000313" key="2">
    <source>
        <dbReference type="Proteomes" id="UP001596512"/>
    </source>
</evidence>
<comment type="caution">
    <text evidence="1">The sequence shown here is derived from an EMBL/GenBank/DDBJ whole genome shotgun (WGS) entry which is preliminary data.</text>
</comment>
<keyword evidence="2" id="KW-1185">Reference proteome</keyword>
<reference evidence="2" key="1">
    <citation type="journal article" date="2019" name="Int. J. Syst. Evol. Microbiol.">
        <title>The Global Catalogue of Microorganisms (GCM) 10K type strain sequencing project: providing services to taxonomists for standard genome sequencing and annotation.</title>
        <authorList>
            <consortium name="The Broad Institute Genomics Platform"/>
            <consortium name="The Broad Institute Genome Sequencing Center for Infectious Disease"/>
            <person name="Wu L."/>
            <person name="Ma J."/>
        </authorList>
    </citation>
    <scope>NUCLEOTIDE SEQUENCE [LARGE SCALE GENOMIC DNA]</scope>
    <source>
        <strain evidence="2">JCM 17695</strain>
    </source>
</reference>
<sequence>MGAVIAGLYARVFLRPRRLPSGYVLTGRRLFTVTREGIDVRPLGALPPPTVVHRAVDGVGTITFGKRKAMPNLTSEGFRPAQLPPRLVQVADVDRVLDIVTAAMRAV</sequence>
<organism evidence="1 2">
    <name type="scientific">Actinokineospora soli</name>
    <dbReference type="NCBI Taxonomy" id="1048753"/>
    <lineage>
        <taxon>Bacteria</taxon>
        <taxon>Bacillati</taxon>
        <taxon>Actinomycetota</taxon>
        <taxon>Actinomycetes</taxon>
        <taxon>Pseudonocardiales</taxon>
        <taxon>Pseudonocardiaceae</taxon>
        <taxon>Actinokineospora</taxon>
    </lineage>
</organism>
<evidence type="ECO:0000313" key="1">
    <source>
        <dbReference type="EMBL" id="MFC7614398.1"/>
    </source>
</evidence>
<dbReference type="Proteomes" id="UP001596512">
    <property type="component" value="Unassembled WGS sequence"/>
</dbReference>
<protein>
    <recommendedName>
        <fullName evidence="3">PH domain-containing protein</fullName>
    </recommendedName>
</protein>
<dbReference type="EMBL" id="JBHTEY010000004">
    <property type="protein sequence ID" value="MFC7614398.1"/>
    <property type="molecule type" value="Genomic_DNA"/>
</dbReference>
<evidence type="ECO:0008006" key="3">
    <source>
        <dbReference type="Google" id="ProtNLM"/>
    </source>
</evidence>